<dbReference type="AlphaFoldDB" id="A0A437QNG4"/>
<name>A0A437QNG4_9PROT</name>
<gene>
    <name evidence="3" type="ORF">EOI86_12220</name>
</gene>
<organism evidence="3 4">
    <name type="scientific">Hwanghaeella grinnelliae</name>
    <dbReference type="NCBI Taxonomy" id="2500179"/>
    <lineage>
        <taxon>Bacteria</taxon>
        <taxon>Pseudomonadati</taxon>
        <taxon>Pseudomonadota</taxon>
        <taxon>Alphaproteobacteria</taxon>
        <taxon>Rhodospirillales</taxon>
        <taxon>Rhodospirillaceae</taxon>
        <taxon>Hwanghaeella</taxon>
    </lineage>
</organism>
<proteinExistence type="predicted"/>
<dbReference type="PANTHER" id="PTHR13847">
    <property type="entry name" value="SARCOSINE DEHYDROGENASE-RELATED"/>
    <property type="match status" value="1"/>
</dbReference>
<protein>
    <submittedName>
        <fullName evidence="3">FAD-binding oxidoreductase</fullName>
    </submittedName>
</protein>
<dbReference type="Pfam" id="PF01266">
    <property type="entry name" value="DAO"/>
    <property type="match status" value="1"/>
</dbReference>
<evidence type="ECO:0000256" key="1">
    <source>
        <dbReference type="ARBA" id="ARBA00023002"/>
    </source>
</evidence>
<dbReference type="Proteomes" id="UP000287447">
    <property type="component" value="Unassembled WGS sequence"/>
</dbReference>
<dbReference type="Gene3D" id="3.30.9.10">
    <property type="entry name" value="D-Amino Acid Oxidase, subunit A, domain 2"/>
    <property type="match status" value="1"/>
</dbReference>
<dbReference type="SUPFAM" id="SSF51905">
    <property type="entry name" value="FAD/NAD(P)-binding domain"/>
    <property type="match status" value="1"/>
</dbReference>
<comment type="caution">
    <text evidence="3">The sequence shown here is derived from an EMBL/GenBank/DDBJ whole genome shotgun (WGS) entry which is preliminary data.</text>
</comment>
<keyword evidence="4" id="KW-1185">Reference proteome</keyword>
<dbReference type="RefSeq" id="WP_127765482.1">
    <property type="nucleotide sequence ID" value="NZ_SADE01000002.1"/>
</dbReference>
<keyword evidence="1" id="KW-0560">Oxidoreductase</keyword>
<dbReference type="InterPro" id="IPR006076">
    <property type="entry name" value="FAD-dep_OxRdtase"/>
</dbReference>
<feature type="domain" description="FAD dependent oxidoreductase" evidence="2">
    <location>
        <begin position="10"/>
        <end position="391"/>
    </location>
</feature>
<sequence length="438" mass="47537">MSDTVVGPVDAIIIGAGVIGAAVGYELAKKGWKTLNIDKNSVAGYGSTSASCAIIRVHYSTYDGCAIAYEGFKYWESFPEYLEAQPGETLAEFVQCGCMVYKVDANNKAETIIARARDLGVPLEEWTPEQIKERMPFVDTSRFTPARALDDPDFGKKAGGEIYGAVYFPTAGYVNDPQLSAQNIAAAAARKGGQFLYNATVSEILQEDGRAVGVKLADGSEIRAKVVVNVAGPHSAKINDMAGVTDGFNIKVGALKQEVSHVPAPAGYEMGKNAHVISDSDISVYSRPEKGNFVLIGSEDPECDPRIFVDPDDWDDSFSDQWKVQVYRQAQRYPELPVTSPVRGVTALYDASDDWIPIYDKTDLPGFYVAIGTSGNQYKNAPVAGKLMAELIEKVEAGHDHDADPIQFHLDNVDVDVSLGFYSRKREINTESSMSVLG</sequence>
<reference evidence="4" key="1">
    <citation type="submission" date="2019-01" db="EMBL/GenBank/DDBJ databases">
        <title>Gri0909 isolated from a small marine red alga.</title>
        <authorList>
            <person name="Kim J."/>
            <person name="Jeong S.E."/>
            <person name="Jeon C.O."/>
        </authorList>
    </citation>
    <scope>NUCLEOTIDE SEQUENCE [LARGE SCALE GENOMIC DNA]</scope>
    <source>
        <strain evidence="4">Gri0909</strain>
    </source>
</reference>
<dbReference type="GO" id="GO:0016491">
    <property type="term" value="F:oxidoreductase activity"/>
    <property type="evidence" value="ECO:0007669"/>
    <property type="project" value="UniProtKB-KW"/>
</dbReference>
<accession>A0A437QNG4</accession>
<evidence type="ECO:0000313" key="4">
    <source>
        <dbReference type="Proteomes" id="UP000287447"/>
    </source>
</evidence>
<dbReference type="OrthoDB" id="9774675at2"/>
<evidence type="ECO:0000259" key="2">
    <source>
        <dbReference type="Pfam" id="PF01266"/>
    </source>
</evidence>
<evidence type="ECO:0000313" key="3">
    <source>
        <dbReference type="EMBL" id="RVU36005.1"/>
    </source>
</evidence>
<dbReference type="Gene3D" id="3.50.50.60">
    <property type="entry name" value="FAD/NAD(P)-binding domain"/>
    <property type="match status" value="1"/>
</dbReference>
<dbReference type="EMBL" id="SADE01000002">
    <property type="protein sequence ID" value="RVU36005.1"/>
    <property type="molecule type" value="Genomic_DNA"/>
</dbReference>
<dbReference type="GO" id="GO:0005737">
    <property type="term" value="C:cytoplasm"/>
    <property type="evidence" value="ECO:0007669"/>
    <property type="project" value="TreeGrafter"/>
</dbReference>
<dbReference type="InterPro" id="IPR036188">
    <property type="entry name" value="FAD/NAD-bd_sf"/>
</dbReference>